<sequence>MSDDELLEYEENIVKPTQASAPTSTAYFKDFLLRDELNAAIQDVAFEHPSPVQQLCIPKAIMGTDILCQAKSGTGKTGVFVLATLQQLQPIPKETSVLVLVHTKELAEQVRQEYERFARHFRDVSVGTFYGGVSIEADIAKLTDAAPTIFIGTPGRTLDLVLRRAIHFRHLRHFVIDECDKSLGNLKMRRDIQEILFNTPRQKQTMLFTATLDAESKSTCLLFLDNPHEVYVGEESKLTLHGLEQSYVQVEEEAKLNTLCDILDNLDFSQAVVFVSEPKRAEKLAASLKEKAFPAIEIHGSLDTAERMKRFKEFKSYEYRIMVATNVMSRGIDIQNINVVINYDMPESPETYLHRVGRAGRFETSGTAITFVANKTDSAILNQVQARFSVSIGEYGKEKK</sequence>
<dbReference type="GO" id="GO:0004386">
    <property type="term" value="F:helicase activity"/>
    <property type="evidence" value="ECO:0007669"/>
    <property type="project" value="UniProtKB-KW"/>
</dbReference>
<dbReference type="InterPro" id="IPR050079">
    <property type="entry name" value="DEAD_box_RNA_helicase"/>
</dbReference>
<dbReference type="InterPro" id="IPR011545">
    <property type="entry name" value="DEAD/DEAH_box_helicase_dom"/>
</dbReference>
<evidence type="ECO:0000256" key="5">
    <source>
        <dbReference type="ARBA" id="ARBA00022840"/>
    </source>
</evidence>
<name>A0ABQ7HWD7_9MICR</name>
<dbReference type="SUPFAM" id="SSF52540">
    <property type="entry name" value="P-loop containing nucleoside triphosphate hydrolases"/>
    <property type="match status" value="1"/>
</dbReference>
<keyword evidence="13" id="KW-1185">Reference proteome</keyword>
<dbReference type="PROSITE" id="PS51195">
    <property type="entry name" value="Q_MOTIF"/>
    <property type="match status" value="1"/>
</dbReference>
<keyword evidence="4 12" id="KW-0347">Helicase</keyword>
<evidence type="ECO:0000313" key="12">
    <source>
        <dbReference type="EMBL" id="KAF7682467.1"/>
    </source>
</evidence>
<dbReference type="InterPro" id="IPR027417">
    <property type="entry name" value="P-loop_NTPase"/>
</dbReference>
<dbReference type="EMBL" id="SBIQ01000253">
    <property type="protein sequence ID" value="KAF7682467.1"/>
    <property type="molecule type" value="Genomic_DNA"/>
</dbReference>
<evidence type="ECO:0000313" key="13">
    <source>
        <dbReference type="Proteomes" id="UP001516464"/>
    </source>
</evidence>
<evidence type="ECO:0000259" key="11">
    <source>
        <dbReference type="PROSITE" id="PS51195"/>
    </source>
</evidence>
<dbReference type="Proteomes" id="UP001516464">
    <property type="component" value="Unassembled WGS sequence"/>
</dbReference>
<feature type="domain" description="Helicase ATP-binding" evidence="9">
    <location>
        <begin position="57"/>
        <end position="230"/>
    </location>
</feature>
<keyword evidence="5" id="KW-0067">ATP-binding</keyword>
<dbReference type="InterPro" id="IPR001650">
    <property type="entry name" value="Helicase_C-like"/>
</dbReference>
<evidence type="ECO:0000259" key="10">
    <source>
        <dbReference type="PROSITE" id="PS51194"/>
    </source>
</evidence>
<feature type="short sequence motif" description="Q motif" evidence="8">
    <location>
        <begin position="26"/>
        <end position="54"/>
    </location>
</feature>
<protein>
    <recommendedName>
        <fullName evidence="1">RNA helicase</fullName>
        <ecNumber evidence="1">3.6.4.13</ecNumber>
    </recommendedName>
</protein>
<comment type="catalytic activity">
    <reaction evidence="7">
        <text>ATP + H2O = ADP + phosphate + H(+)</text>
        <dbReference type="Rhea" id="RHEA:13065"/>
        <dbReference type="ChEBI" id="CHEBI:15377"/>
        <dbReference type="ChEBI" id="CHEBI:15378"/>
        <dbReference type="ChEBI" id="CHEBI:30616"/>
        <dbReference type="ChEBI" id="CHEBI:43474"/>
        <dbReference type="ChEBI" id="CHEBI:456216"/>
        <dbReference type="EC" id="3.6.4.13"/>
    </reaction>
</comment>
<dbReference type="PANTHER" id="PTHR47959">
    <property type="entry name" value="ATP-DEPENDENT RNA HELICASE RHLE-RELATED"/>
    <property type="match status" value="1"/>
</dbReference>
<comment type="caution">
    <text evidence="12">The sequence shown here is derived from an EMBL/GenBank/DDBJ whole genome shotgun (WGS) entry which is preliminary data.</text>
</comment>
<dbReference type="InterPro" id="IPR014014">
    <property type="entry name" value="RNA_helicase_DEAD_Q_motif"/>
</dbReference>
<organism evidence="12 13">
    <name type="scientific">Astathelohania contejeani</name>
    <dbReference type="NCBI Taxonomy" id="164912"/>
    <lineage>
        <taxon>Eukaryota</taxon>
        <taxon>Fungi</taxon>
        <taxon>Fungi incertae sedis</taxon>
        <taxon>Microsporidia</taxon>
        <taxon>Astathelohaniidae</taxon>
        <taxon>Astathelohania</taxon>
    </lineage>
</organism>
<dbReference type="PROSITE" id="PS51194">
    <property type="entry name" value="HELICASE_CTER"/>
    <property type="match status" value="1"/>
</dbReference>
<evidence type="ECO:0000256" key="6">
    <source>
        <dbReference type="ARBA" id="ARBA00022884"/>
    </source>
</evidence>
<evidence type="ECO:0000256" key="3">
    <source>
        <dbReference type="ARBA" id="ARBA00022801"/>
    </source>
</evidence>
<evidence type="ECO:0000256" key="2">
    <source>
        <dbReference type="ARBA" id="ARBA00022741"/>
    </source>
</evidence>
<dbReference type="CDD" id="cd18787">
    <property type="entry name" value="SF2_C_DEAD"/>
    <property type="match status" value="1"/>
</dbReference>
<evidence type="ECO:0000256" key="7">
    <source>
        <dbReference type="ARBA" id="ARBA00047984"/>
    </source>
</evidence>
<dbReference type="SMART" id="SM00490">
    <property type="entry name" value="HELICc"/>
    <property type="match status" value="1"/>
</dbReference>
<evidence type="ECO:0000256" key="1">
    <source>
        <dbReference type="ARBA" id="ARBA00012552"/>
    </source>
</evidence>
<dbReference type="Pfam" id="PF00270">
    <property type="entry name" value="DEAD"/>
    <property type="match status" value="1"/>
</dbReference>
<feature type="domain" description="Helicase C-terminal" evidence="10">
    <location>
        <begin position="242"/>
        <end position="400"/>
    </location>
</feature>
<dbReference type="SMART" id="SM00487">
    <property type="entry name" value="DEXDc"/>
    <property type="match status" value="1"/>
</dbReference>
<dbReference type="EC" id="3.6.4.13" evidence="1"/>
<dbReference type="InterPro" id="IPR014001">
    <property type="entry name" value="Helicase_ATP-bd"/>
</dbReference>
<dbReference type="PANTHER" id="PTHR47959:SF1">
    <property type="entry name" value="ATP-DEPENDENT RNA HELICASE DBPA"/>
    <property type="match status" value="1"/>
</dbReference>
<accession>A0ABQ7HWD7</accession>
<keyword evidence="2" id="KW-0547">Nucleotide-binding</keyword>
<dbReference type="Gene3D" id="3.40.50.300">
    <property type="entry name" value="P-loop containing nucleotide triphosphate hydrolases"/>
    <property type="match status" value="2"/>
</dbReference>
<evidence type="ECO:0000256" key="8">
    <source>
        <dbReference type="PROSITE-ProRule" id="PRU00552"/>
    </source>
</evidence>
<keyword evidence="3" id="KW-0378">Hydrolase</keyword>
<evidence type="ECO:0000259" key="9">
    <source>
        <dbReference type="PROSITE" id="PS51192"/>
    </source>
</evidence>
<keyword evidence="6" id="KW-0694">RNA-binding</keyword>
<gene>
    <name evidence="12" type="primary">uap56</name>
    <name evidence="12" type="ORF">TCON_2306</name>
</gene>
<reference evidence="12 13" key="1">
    <citation type="submission" date="2019-01" db="EMBL/GenBank/DDBJ databases">
        <title>Genomes sequencing and comparative genomics of infectious freshwater microsporidia, Cucumispora dikerogammari and Thelohania contejeani.</title>
        <authorList>
            <person name="Cormier A."/>
            <person name="Giraud I."/>
            <person name="Wattier R."/>
            <person name="Teixeira M."/>
            <person name="Grandjean F."/>
            <person name="Rigaud T."/>
            <person name="Cordaux R."/>
        </authorList>
    </citation>
    <scope>NUCLEOTIDE SEQUENCE [LARGE SCALE GENOMIC DNA]</scope>
    <source>
        <strain evidence="12">T1</strain>
        <tissue evidence="12">Spores</tissue>
    </source>
</reference>
<proteinExistence type="predicted"/>
<dbReference type="PROSITE" id="PS51192">
    <property type="entry name" value="HELICASE_ATP_BIND_1"/>
    <property type="match status" value="1"/>
</dbReference>
<dbReference type="Pfam" id="PF00271">
    <property type="entry name" value="Helicase_C"/>
    <property type="match status" value="1"/>
</dbReference>
<evidence type="ECO:0000256" key="4">
    <source>
        <dbReference type="ARBA" id="ARBA00022806"/>
    </source>
</evidence>
<feature type="domain" description="DEAD-box RNA helicase Q" evidence="11">
    <location>
        <begin position="26"/>
        <end position="54"/>
    </location>
</feature>